<evidence type="ECO:0000313" key="2">
    <source>
        <dbReference type="Proteomes" id="UP000801492"/>
    </source>
</evidence>
<dbReference type="OrthoDB" id="533763at2759"/>
<reference evidence="1" key="1">
    <citation type="submission" date="2019-08" db="EMBL/GenBank/DDBJ databases">
        <title>The genome of the North American firefly Photinus pyralis.</title>
        <authorList>
            <consortium name="Photinus pyralis genome working group"/>
            <person name="Fallon T.R."/>
            <person name="Sander Lower S.E."/>
            <person name="Weng J.-K."/>
        </authorList>
    </citation>
    <scope>NUCLEOTIDE SEQUENCE</scope>
    <source>
        <strain evidence="1">TRF0915ILg1</strain>
        <tissue evidence="1">Whole body</tissue>
    </source>
</reference>
<accession>A0A8K0DGE4</accession>
<protein>
    <submittedName>
        <fullName evidence="1">Uncharacterized protein</fullName>
    </submittedName>
</protein>
<proteinExistence type="predicted"/>
<sequence>MHSLIVQVSSYQINKTVLITLCNHHVFEQEVRVQEILEYVQNNHDRVSSRNFDPPPSLSEFLSDILNCLDDNGDINPSHNPVEDLSSASSDENDIAMGGHKKKVDYLASLVNIAEKKVSKQKVADESKQQSRMWTYKYHLQIDENLISICKPCVQ</sequence>
<dbReference type="EMBL" id="VTPC01000566">
    <property type="protein sequence ID" value="KAF2905304.1"/>
    <property type="molecule type" value="Genomic_DNA"/>
</dbReference>
<organism evidence="1 2">
    <name type="scientific">Ignelater luminosus</name>
    <name type="common">Cucubano</name>
    <name type="synonym">Pyrophorus luminosus</name>
    <dbReference type="NCBI Taxonomy" id="2038154"/>
    <lineage>
        <taxon>Eukaryota</taxon>
        <taxon>Metazoa</taxon>
        <taxon>Ecdysozoa</taxon>
        <taxon>Arthropoda</taxon>
        <taxon>Hexapoda</taxon>
        <taxon>Insecta</taxon>
        <taxon>Pterygota</taxon>
        <taxon>Neoptera</taxon>
        <taxon>Endopterygota</taxon>
        <taxon>Coleoptera</taxon>
        <taxon>Polyphaga</taxon>
        <taxon>Elateriformia</taxon>
        <taxon>Elateroidea</taxon>
        <taxon>Elateridae</taxon>
        <taxon>Agrypninae</taxon>
        <taxon>Pyrophorini</taxon>
        <taxon>Ignelater</taxon>
    </lineage>
</organism>
<evidence type="ECO:0000313" key="1">
    <source>
        <dbReference type="EMBL" id="KAF2905304.1"/>
    </source>
</evidence>
<gene>
    <name evidence="1" type="ORF">ILUMI_00858</name>
</gene>
<dbReference type="Proteomes" id="UP000801492">
    <property type="component" value="Unassembled WGS sequence"/>
</dbReference>
<keyword evidence="2" id="KW-1185">Reference proteome</keyword>
<name>A0A8K0DGE4_IGNLU</name>
<dbReference type="AlphaFoldDB" id="A0A8K0DGE4"/>
<comment type="caution">
    <text evidence="1">The sequence shown here is derived from an EMBL/GenBank/DDBJ whole genome shotgun (WGS) entry which is preliminary data.</text>
</comment>